<feature type="transmembrane region" description="Helical" evidence="1">
    <location>
        <begin position="71"/>
        <end position="89"/>
    </location>
</feature>
<name>A0A1M6V1T8_9FIRM</name>
<sequence>MIANKYYLILVASVAVASISQIFLKKSALKTYPSFLREYLNVEVIFGYGLMVLSTLLTVLAFSGLEYKNGPVVESLGYIFVMILGRIFLKEGITKKKLLGNALILLGIVVYYS</sequence>
<keyword evidence="1" id="KW-0472">Membrane</keyword>
<evidence type="ECO:0000313" key="2">
    <source>
        <dbReference type="EMBL" id="SHK75477.1"/>
    </source>
</evidence>
<protein>
    <submittedName>
        <fullName evidence="2">EamA-like transporter family protein</fullName>
    </submittedName>
</protein>
<dbReference type="Gene3D" id="1.10.3730.20">
    <property type="match status" value="1"/>
</dbReference>
<dbReference type="OrthoDB" id="2873177at2"/>
<dbReference type="RefSeq" id="WP_073112962.1">
    <property type="nucleotide sequence ID" value="NZ_FQZY01000082.1"/>
</dbReference>
<keyword evidence="1" id="KW-0812">Transmembrane</keyword>
<feature type="transmembrane region" description="Helical" evidence="1">
    <location>
        <begin position="45"/>
        <end position="65"/>
    </location>
</feature>
<dbReference type="InterPro" id="IPR037185">
    <property type="entry name" value="EmrE-like"/>
</dbReference>
<dbReference type="Proteomes" id="UP000184301">
    <property type="component" value="Unassembled WGS sequence"/>
</dbReference>
<organism evidence="2 3">
    <name type="scientific">Hespellia stercorisuis DSM 15480</name>
    <dbReference type="NCBI Taxonomy" id="1121950"/>
    <lineage>
        <taxon>Bacteria</taxon>
        <taxon>Bacillati</taxon>
        <taxon>Bacillota</taxon>
        <taxon>Clostridia</taxon>
        <taxon>Lachnospirales</taxon>
        <taxon>Lachnospiraceae</taxon>
        <taxon>Hespellia</taxon>
    </lineage>
</organism>
<dbReference type="AlphaFoldDB" id="A0A1M6V1T8"/>
<accession>A0A1M6V1T8</accession>
<proteinExistence type="predicted"/>
<keyword evidence="1" id="KW-1133">Transmembrane helix</keyword>
<dbReference type="EMBL" id="FQZY01000082">
    <property type="protein sequence ID" value="SHK75477.1"/>
    <property type="molecule type" value="Genomic_DNA"/>
</dbReference>
<feature type="transmembrane region" description="Helical" evidence="1">
    <location>
        <begin position="6"/>
        <end position="24"/>
    </location>
</feature>
<evidence type="ECO:0000256" key="1">
    <source>
        <dbReference type="SAM" id="Phobius"/>
    </source>
</evidence>
<gene>
    <name evidence="2" type="ORF">SAMN02745243_03663</name>
</gene>
<dbReference type="STRING" id="1121950.SAMN02745243_03663"/>
<dbReference type="SUPFAM" id="SSF103481">
    <property type="entry name" value="Multidrug resistance efflux transporter EmrE"/>
    <property type="match status" value="1"/>
</dbReference>
<keyword evidence="3" id="KW-1185">Reference proteome</keyword>
<evidence type="ECO:0000313" key="3">
    <source>
        <dbReference type="Proteomes" id="UP000184301"/>
    </source>
</evidence>
<reference evidence="2 3" key="1">
    <citation type="submission" date="2016-11" db="EMBL/GenBank/DDBJ databases">
        <authorList>
            <person name="Jaros S."/>
            <person name="Januszkiewicz K."/>
            <person name="Wedrychowicz H."/>
        </authorList>
    </citation>
    <scope>NUCLEOTIDE SEQUENCE [LARGE SCALE GENOMIC DNA]</scope>
    <source>
        <strain evidence="2 3">DSM 15480</strain>
    </source>
</reference>